<organism evidence="8 9">
    <name type="scientific">Acinetobacter ursingii</name>
    <dbReference type="NCBI Taxonomy" id="108980"/>
    <lineage>
        <taxon>Bacteria</taxon>
        <taxon>Pseudomonadati</taxon>
        <taxon>Pseudomonadota</taxon>
        <taxon>Gammaproteobacteria</taxon>
        <taxon>Moraxellales</taxon>
        <taxon>Moraxellaceae</taxon>
        <taxon>Acinetobacter</taxon>
    </lineage>
</organism>
<keyword evidence="5 8" id="KW-0378">Hydrolase</keyword>
<dbReference type="RefSeq" id="WP_004985250.1">
    <property type="nucleotide sequence ID" value="NZ_AP018824.1"/>
</dbReference>
<dbReference type="AlphaFoldDB" id="A0A3F3L1J8"/>
<dbReference type="Proteomes" id="UP001164081">
    <property type="component" value="Chromosome"/>
</dbReference>
<keyword evidence="6" id="KW-0119">Carbohydrate metabolism</keyword>
<evidence type="ECO:0000256" key="5">
    <source>
        <dbReference type="ARBA" id="ARBA00022801"/>
    </source>
</evidence>
<sequence>MADFRKISKRWCAIFGVFALIMHTLSAQAAWLAERPLAQKIKQKFEQRTTENNSLSSQYLQVDAMQRSYQLYIPSSARQSARPVVIALHGGGGNANQMLKRWQAIAQQQNFILITPQGIGANSKMGTWNAYGCCGQAVQKQVNDIKFIQVVLKDASQHALLDPHRIYVVGFSNGGMLTHQLAIHMGRQLAAVAIVSGALFGDEAIAKDAVPILMIHGEKDSVVPFQGGISPTRFVAKAQQQPFQSVAYAMNYWKTVNQCQTKGFIEQTAHFRIEKNLNCKADVVLYDIDQGQHVWPTADQADEGFDATQVVWNFFKQHAR</sequence>
<dbReference type="SUPFAM" id="SSF53474">
    <property type="entry name" value="alpha/beta-Hydrolases"/>
    <property type="match status" value="1"/>
</dbReference>
<gene>
    <name evidence="8" type="ORF">LSO58_02275</name>
</gene>
<evidence type="ECO:0000256" key="7">
    <source>
        <dbReference type="ARBA" id="ARBA00023326"/>
    </source>
</evidence>
<reference evidence="8" key="1">
    <citation type="journal article" date="2022" name="J Glob Antimicrob Resist">
        <title>Comparative analysis of IMP-4- and OXA-58-containing plasmids of three carbapenemase-producing Acinetobacter ursingii strains in the Netherlands.</title>
        <authorList>
            <person name="Hendrickx A.P.A."/>
            <person name="Schade R.P."/>
            <person name="Landman F."/>
            <person name="Bosch T."/>
            <person name="Schouls L.M."/>
            <person name="van Dijk K."/>
        </authorList>
    </citation>
    <scope>NUCLEOTIDE SEQUENCE</scope>
    <source>
        <strain evidence="8">RIVM_C010761</strain>
    </source>
</reference>
<dbReference type="Gene3D" id="3.40.50.1820">
    <property type="entry name" value="alpha/beta hydrolase"/>
    <property type="match status" value="1"/>
</dbReference>
<dbReference type="InterPro" id="IPR029058">
    <property type="entry name" value="AB_hydrolase_fold"/>
</dbReference>
<protein>
    <submittedName>
        <fullName evidence="8">Dienelactone hydrolase family protein</fullName>
    </submittedName>
</protein>
<keyword evidence="4" id="KW-0732">Signal</keyword>
<evidence type="ECO:0000256" key="1">
    <source>
        <dbReference type="ARBA" id="ARBA00004613"/>
    </source>
</evidence>
<dbReference type="EMBL" id="CP089044">
    <property type="protein sequence ID" value="UYF75765.1"/>
    <property type="molecule type" value="Genomic_DNA"/>
</dbReference>
<dbReference type="GO" id="GO:0005576">
    <property type="term" value="C:extracellular region"/>
    <property type="evidence" value="ECO:0007669"/>
    <property type="project" value="UniProtKB-SubCell"/>
</dbReference>
<evidence type="ECO:0000256" key="6">
    <source>
        <dbReference type="ARBA" id="ARBA00023277"/>
    </source>
</evidence>
<keyword evidence="2" id="KW-0964">Secreted</keyword>
<comment type="subcellular location">
    <subcellularLocation>
        <location evidence="1">Secreted</location>
    </subcellularLocation>
</comment>
<dbReference type="GO" id="GO:0030600">
    <property type="term" value="F:feruloyl esterase activity"/>
    <property type="evidence" value="ECO:0007669"/>
    <property type="project" value="InterPro"/>
</dbReference>
<evidence type="ECO:0000313" key="9">
    <source>
        <dbReference type="Proteomes" id="UP001164081"/>
    </source>
</evidence>
<dbReference type="InterPro" id="IPR043595">
    <property type="entry name" value="FaeB/C/D"/>
</dbReference>
<evidence type="ECO:0000256" key="3">
    <source>
        <dbReference type="ARBA" id="ARBA00022651"/>
    </source>
</evidence>
<evidence type="ECO:0000256" key="2">
    <source>
        <dbReference type="ARBA" id="ARBA00022525"/>
    </source>
</evidence>
<proteinExistence type="predicted"/>
<name>A0A3F3L1J8_9GAMM</name>
<evidence type="ECO:0000256" key="4">
    <source>
        <dbReference type="ARBA" id="ARBA00022729"/>
    </source>
</evidence>
<accession>A0A3F3L1J8</accession>
<dbReference type="Pfam" id="PF02230">
    <property type="entry name" value="Abhydrolase_2"/>
    <property type="match status" value="1"/>
</dbReference>
<dbReference type="PANTHER" id="PTHR38050">
    <property type="match status" value="1"/>
</dbReference>
<dbReference type="GO" id="GO:0045493">
    <property type="term" value="P:xylan catabolic process"/>
    <property type="evidence" value="ECO:0007669"/>
    <property type="project" value="UniProtKB-KW"/>
</dbReference>
<keyword evidence="3" id="KW-0858">Xylan degradation</keyword>
<evidence type="ECO:0000313" key="8">
    <source>
        <dbReference type="EMBL" id="UYF75765.1"/>
    </source>
</evidence>
<keyword evidence="7" id="KW-0624">Polysaccharide degradation</keyword>
<dbReference type="InterPro" id="IPR003140">
    <property type="entry name" value="PLipase/COase/thioEstase"/>
</dbReference>
<dbReference type="PANTHER" id="PTHR38050:SF2">
    <property type="entry name" value="FERULOYL ESTERASE C-RELATED"/>
    <property type="match status" value="1"/>
</dbReference>